<dbReference type="Gene3D" id="1.10.10.10">
    <property type="entry name" value="Winged helix-like DNA-binding domain superfamily/Winged helix DNA-binding domain"/>
    <property type="match status" value="1"/>
</dbReference>
<dbReference type="InterPro" id="IPR001845">
    <property type="entry name" value="HTH_ArsR_DNA-bd_dom"/>
</dbReference>
<dbReference type="InterPro" id="IPR011991">
    <property type="entry name" value="ArsR-like_HTH"/>
</dbReference>
<dbReference type="PANTHER" id="PTHR33154:SF33">
    <property type="entry name" value="TRANSCRIPTIONAL REPRESSOR SDPR"/>
    <property type="match status" value="1"/>
</dbReference>
<dbReference type="SMART" id="SM00418">
    <property type="entry name" value="HTH_ARSR"/>
    <property type="match status" value="1"/>
</dbReference>
<dbReference type="RefSeq" id="WP_353650102.1">
    <property type="nucleotide sequence ID" value="NZ_CP159218.1"/>
</dbReference>
<proteinExistence type="predicted"/>
<dbReference type="AlphaFoldDB" id="A0AAU8DQA5"/>
<organism evidence="5">
    <name type="scientific">Nakamurella sp. A5-74</name>
    <dbReference type="NCBI Taxonomy" id="3158264"/>
    <lineage>
        <taxon>Bacteria</taxon>
        <taxon>Bacillati</taxon>
        <taxon>Actinomycetota</taxon>
        <taxon>Actinomycetes</taxon>
        <taxon>Nakamurellales</taxon>
        <taxon>Nakamurellaceae</taxon>
        <taxon>Nakamurella</taxon>
    </lineage>
</organism>
<protein>
    <submittedName>
        <fullName evidence="5">Winged helix-turn-helix domain-containing protein</fullName>
    </submittedName>
</protein>
<keyword evidence="1" id="KW-0805">Transcription regulation</keyword>
<dbReference type="InterPro" id="IPR036388">
    <property type="entry name" value="WH-like_DNA-bd_sf"/>
</dbReference>
<dbReference type="PANTHER" id="PTHR33154">
    <property type="entry name" value="TRANSCRIPTIONAL REGULATOR, ARSR FAMILY"/>
    <property type="match status" value="1"/>
</dbReference>
<accession>A0AAU8DQA5</accession>
<feature type="domain" description="HTH arsR-type" evidence="4">
    <location>
        <begin position="9"/>
        <end position="92"/>
    </location>
</feature>
<evidence type="ECO:0000256" key="1">
    <source>
        <dbReference type="ARBA" id="ARBA00023015"/>
    </source>
</evidence>
<dbReference type="GO" id="GO:0003677">
    <property type="term" value="F:DNA binding"/>
    <property type="evidence" value="ECO:0007669"/>
    <property type="project" value="UniProtKB-KW"/>
</dbReference>
<evidence type="ECO:0000259" key="4">
    <source>
        <dbReference type="SMART" id="SM00418"/>
    </source>
</evidence>
<name>A0AAU8DQA5_9ACTN</name>
<evidence type="ECO:0000313" key="5">
    <source>
        <dbReference type="EMBL" id="XCG64489.1"/>
    </source>
</evidence>
<dbReference type="EMBL" id="CP159218">
    <property type="protein sequence ID" value="XCG64489.1"/>
    <property type="molecule type" value="Genomic_DNA"/>
</dbReference>
<evidence type="ECO:0000256" key="3">
    <source>
        <dbReference type="ARBA" id="ARBA00023163"/>
    </source>
</evidence>
<reference evidence="5" key="1">
    <citation type="submission" date="2024-05" db="EMBL/GenBank/DDBJ databases">
        <authorList>
            <person name="Cai S.Y."/>
            <person name="Jin L.M."/>
            <person name="Li H.R."/>
        </authorList>
    </citation>
    <scope>NUCLEOTIDE SEQUENCE</scope>
    <source>
        <strain evidence="5">A5-74</strain>
    </source>
</reference>
<dbReference type="SUPFAM" id="SSF46785">
    <property type="entry name" value="Winged helix' DNA-binding domain"/>
    <property type="match status" value="1"/>
</dbReference>
<dbReference type="InterPro" id="IPR051081">
    <property type="entry name" value="HTH_MetalResp_TranReg"/>
</dbReference>
<evidence type="ECO:0000256" key="2">
    <source>
        <dbReference type="ARBA" id="ARBA00023125"/>
    </source>
</evidence>
<keyword evidence="3" id="KW-0804">Transcription</keyword>
<dbReference type="CDD" id="cd00090">
    <property type="entry name" value="HTH_ARSR"/>
    <property type="match status" value="1"/>
</dbReference>
<gene>
    <name evidence="5" type="ORF">ABLG96_03880</name>
</gene>
<dbReference type="Pfam" id="PF01022">
    <property type="entry name" value="HTH_5"/>
    <property type="match status" value="1"/>
</dbReference>
<dbReference type="GO" id="GO:0003700">
    <property type="term" value="F:DNA-binding transcription factor activity"/>
    <property type="evidence" value="ECO:0007669"/>
    <property type="project" value="InterPro"/>
</dbReference>
<sequence length="161" mass="17455">MDNTVTDLDRHRALAHPLRHRVLMALRSEQGTISGLARRLQVHKGSIAHHLAVLVEAGMVRPAARRQVRGGTEQYYEIAVGAIRTSDPDATTAMLTAVAAQVTTADRAAGDDVLLHLRHVRLTEEQALRVRAALEGIVDELPISPGGRTHGVLVSLYPMSP</sequence>
<keyword evidence="2" id="KW-0238">DNA-binding</keyword>
<dbReference type="InterPro" id="IPR036390">
    <property type="entry name" value="WH_DNA-bd_sf"/>
</dbReference>